<dbReference type="SUPFAM" id="SSF75169">
    <property type="entry name" value="DsrEFH-like"/>
    <property type="match status" value="1"/>
</dbReference>
<dbReference type="InterPro" id="IPR027396">
    <property type="entry name" value="DsrEFH-like"/>
</dbReference>
<dbReference type="Proteomes" id="UP000182836">
    <property type="component" value="Unassembled WGS sequence"/>
</dbReference>
<dbReference type="AlphaFoldDB" id="A0A0D1WNA9"/>
<dbReference type="EMBL" id="LGUG01000004">
    <property type="protein sequence ID" value="KON96736.1"/>
    <property type="molecule type" value="Genomic_DNA"/>
</dbReference>
<name>A0A0D1WNA9_ANEMI</name>
<dbReference type="GeneID" id="42306648"/>
<accession>A0A0D1WNA9</accession>
<evidence type="ECO:0000313" key="4">
    <source>
        <dbReference type="Proteomes" id="UP000182836"/>
    </source>
</evidence>
<evidence type="ECO:0000313" key="2">
    <source>
        <dbReference type="EMBL" id="SDJ47453.1"/>
    </source>
</evidence>
<reference evidence="1 3" key="1">
    <citation type="submission" date="2015-07" db="EMBL/GenBank/DDBJ databases">
        <title>Fjat-14205 dsm 2895.</title>
        <authorList>
            <person name="Liu B."/>
            <person name="Wang J."/>
            <person name="Zhu Y."/>
            <person name="Liu G."/>
            <person name="Chen Q."/>
            <person name="Chen Z."/>
            <person name="Lan J."/>
            <person name="Che J."/>
            <person name="Ge C."/>
            <person name="Shi H."/>
            <person name="Pan Z."/>
            <person name="Liu X."/>
        </authorList>
    </citation>
    <scope>NUCLEOTIDE SEQUENCE [LARGE SCALE GENOMIC DNA]</scope>
    <source>
        <strain evidence="1 3">DSM 2895</strain>
    </source>
</reference>
<proteinExistence type="predicted"/>
<protein>
    <recommendedName>
        <fullName evidence="5">Sulfur relay protein TusB/DsrH</fullName>
    </recommendedName>
</protein>
<evidence type="ECO:0000313" key="1">
    <source>
        <dbReference type="EMBL" id="KON96736.1"/>
    </source>
</evidence>
<evidence type="ECO:0008006" key="5">
    <source>
        <dbReference type="Google" id="ProtNLM"/>
    </source>
</evidence>
<dbReference type="Proteomes" id="UP000037269">
    <property type="component" value="Unassembled WGS sequence"/>
</dbReference>
<evidence type="ECO:0000313" key="3">
    <source>
        <dbReference type="Proteomes" id="UP000037269"/>
    </source>
</evidence>
<dbReference type="EMBL" id="FNED01000018">
    <property type="protein sequence ID" value="SDJ47453.1"/>
    <property type="molecule type" value="Genomic_DNA"/>
</dbReference>
<gene>
    <name evidence="1" type="ORF">AF333_15880</name>
    <name evidence="2" type="ORF">SAMN04487909_118102</name>
</gene>
<dbReference type="PATRIC" id="fig|47500.12.peg.5560"/>
<organism evidence="1 3">
    <name type="scientific">Aneurinibacillus migulanus</name>
    <name type="common">Bacillus migulanus</name>
    <dbReference type="NCBI Taxonomy" id="47500"/>
    <lineage>
        <taxon>Bacteria</taxon>
        <taxon>Bacillati</taxon>
        <taxon>Bacillota</taxon>
        <taxon>Bacilli</taxon>
        <taxon>Bacillales</taxon>
        <taxon>Paenibacillaceae</taxon>
        <taxon>Aneurinibacillus group</taxon>
        <taxon>Aneurinibacillus</taxon>
    </lineage>
</organism>
<dbReference type="RefSeq" id="WP_043063487.1">
    <property type="nucleotide sequence ID" value="NZ_BJOA01000258.1"/>
</dbReference>
<keyword evidence="3" id="KW-1185">Reference proteome</keyword>
<dbReference type="Gene3D" id="3.40.1260.10">
    <property type="entry name" value="DsrEFH-like"/>
    <property type="match status" value="1"/>
</dbReference>
<sequence>MKKTLFILSKQQDETANEIIAEAEAGTIVLVQDAVYRNEDWPLPVYVEKEEAEARGIDSPHSLVEEDEILDMIETHECVVVL</sequence>
<reference evidence="2 4" key="2">
    <citation type="submission" date="2016-10" db="EMBL/GenBank/DDBJ databases">
        <authorList>
            <person name="de Groot N.N."/>
        </authorList>
    </citation>
    <scope>NUCLEOTIDE SEQUENCE [LARGE SCALE GENOMIC DNA]</scope>
    <source>
        <strain evidence="2 4">DSM 2895</strain>
    </source>
</reference>